<dbReference type="Proteomes" id="UP000271227">
    <property type="component" value="Unassembled WGS sequence"/>
</dbReference>
<dbReference type="Pfam" id="PF20398">
    <property type="entry name" value="DUF6691"/>
    <property type="match status" value="1"/>
</dbReference>
<feature type="transmembrane region" description="Helical" evidence="1">
    <location>
        <begin position="83"/>
        <end position="110"/>
    </location>
</feature>
<evidence type="ECO:0000256" key="1">
    <source>
        <dbReference type="SAM" id="Phobius"/>
    </source>
</evidence>
<accession>A0A3M0CGC0</accession>
<keyword evidence="1" id="KW-0812">Transmembrane</keyword>
<protein>
    <recommendedName>
        <fullName evidence="4">Sulphur transport domain-containing protein</fullName>
    </recommendedName>
</protein>
<dbReference type="OrthoDB" id="9790409at2"/>
<organism evidence="2 3">
    <name type="scientific">Eilatimonas milleporae</name>
    <dbReference type="NCBI Taxonomy" id="911205"/>
    <lineage>
        <taxon>Bacteria</taxon>
        <taxon>Pseudomonadati</taxon>
        <taxon>Pseudomonadota</taxon>
        <taxon>Alphaproteobacteria</taxon>
        <taxon>Kordiimonadales</taxon>
        <taxon>Kordiimonadaceae</taxon>
        <taxon>Eilatimonas</taxon>
    </lineage>
</organism>
<evidence type="ECO:0000313" key="3">
    <source>
        <dbReference type="Proteomes" id="UP000271227"/>
    </source>
</evidence>
<dbReference type="InterPro" id="IPR046513">
    <property type="entry name" value="DUF6691"/>
</dbReference>
<dbReference type="InParanoid" id="A0A3M0CGC0"/>
<sequence>MKTLLTSLVSGLLFGFGLVISGMTNPAKVLGFLDVGGVWDPSLAFVMGGGVITTLIGYRLVFRRAAPFLADHFAIPQTSAIDARLILGAALFGIGWGLVGLCPGPAVTIMAVRPDAAWPFLIALLAGLLSGGLFGQETAKERSTP</sequence>
<name>A0A3M0CGC0_9PROT</name>
<keyword evidence="3" id="KW-1185">Reference proteome</keyword>
<evidence type="ECO:0000313" key="2">
    <source>
        <dbReference type="EMBL" id="RMB08382.1"/>
    </source>
</evidence>
<dbReference type="EMBL" id="REFR01000010">
    <property type="protein sequence ID" value="RMB08382.1"/>
    <property type="molecule type" value="Genomic_DNA"/>
</dbReference>
<feature type="transmembrane region" description="Helical" evidence="1">
    <location>
        <begin position="116"/>
        <end position="135"/>
    </location>
</feature>
<evidence type="ECO:0008006" key="4">
    <source>
        <dbReference type="Google" id="ProtNLM"/>
    </source>
</evidence>
<dbReference type="RefSeq" id="WP_121937755.1">
    <property type="nucleotide sequence ID" value="NZ_REFR01000010.1"/>
</dbReference>
<keyword evidence="1" id="KW-0472">Membrane</keyword>
<reference evidence="2 3" key="1">
    <citation type="submission" date="2018-10" db="EMBL/GenBank/DDBJ databases">
        <title>Genomic Encyclopedia of Archaeal and Bacterial Type Strains, Phase II (KMG-II): from individual species to whole genera.</title>
        <authorList>
            <person name="Goeker M."/>
        </authorList>
    </citation>
    <scope>NUCLEOTIDE SEQUENCE [LARGE SCALE GENOMIC DNA]</scope>
    <source>
        <strain evidence="2 3">DSM 25217</strain>
    </source>
</reference>
<feature type="transmembrane region" description="Helical" evidence="1">
    <location>
        <begin position="42"/>
        <end position="62"/>
    </location>
</feature>
<proteinExistence type="predicted"/>
<comment type="caution">
    <text evidence="2">The sequence shown here is derived from an EMBL/GenBank/DDBJ whole genome shotgun (WGS) entry which is preliminary data.</text>
</comment>
<dbReference type="AlphaFoldDB" id="A0A3M0CGC0"/>
<keyword evidence="1" id="KW-1133">Transmembrane helix</keyword>
<gene>
    <name evidence="2" type="ORF">BXY39_1015</name>
</gene>